<name>A0A286UAD9_9AGAM</name>
<evidence type="ECO:0000313" key="3">
    <source>
        <dbReference type="Proteomes" id="UP000217199"/>
    </source>
</evidence>
<evidence type="ECO:0000313" key="2">
    <source>
        <dbReference type="EMBL" id="PAV16530.1"/>
    </source>
</evidence>
<accession>A0A286UAD9</accession>
<comment type="caution">
    <text evidence="2">The sequence shown here is derived from an EMBL/GenBank/DDBJ whole genome shotgun (WGS) entry which is preliminary data.</text>
</comment>
<dbReference type="OrthoDB" id="3259746at2759"/>
<dbReference type="EMBL" id="NBII01000008">
    <property type="protein sequence ID" value="PAV16530.1"/>
    <property type="molecule type" value="Genomic_DNA"/>
</dbReference>
<feature type="signal peptide" evidence="1">
    <location>
        <begin position="1"/>
        <end position="21"/>
    </location>
</feature>
<proteinExistence type="predicted"/>
<sequence>MFSTLFSATLLSAIAIQGAFAEFTINTISLTQCSSAHVTWSEATAPYNLAVVPVDDPCNTIVADLGDHNGLSMTWHNVTLAAGTKVMFSLLDANDNEAWSGEMTVADGDSSCLSTASSAVSSEVSSATSSVASEASSLASDVASASATTLLLTSTYARSASSASVTETATIVGAANAGLVGNSASSGAFANVQMPMAATIASGLIATVAMLVL</sequence>
<reference evidence="2 3" key="1">
    <citation type="journal article" date="2017" name="Mol. Ecol.">
        <title>Comparative and population genomic landscape of Phellinus noxius: A hypervariable fungus causing root rot in trees.</title>
        <authorList>
            <person name="Chung C.L."/>
            <person name="Lee T.J."/>
            <person name="Akiba M."/>
            <person name="Lee H.H."/>
            <person name="Kuo T.H."/>
            <person name="Liu D."/>
            <person name="Ke H.M."/>
            <person name="Yokoi T."/>
            <person name="Roa M.B."/>
            <person name="Lu M.J."/>
            <person name="Chang Y.Y."/>
            <person name="Ann P.J."/>
            <person name="Tsai J.N."/>
            <person name="Chen C.Y."/>
            <person name="Tzean S.S."/>
            <person name="Ota Y."/>
            <person name="Hattori T."/>
            <person name="Sahashi N."/>
            <person name="Liou R.F."/>
            <person name="Kikuchi T."/>
            <person name="Tsai I.J."/>
        </authorList>
    </citation>
    <scope>NUCLEOTIDE SEQUENCE [LARGE SCALE GENOMIC DNA]</scope>
    <source>
        <strain evidence="2 3">FFPRI411160</strain>
    </source>
</reference>
<dbReference type="Proteomes" id="UP000217199">
    <property type="component" value="Unassembled WGS sequence"/>
</dbReference>
<dbReference type="InParanoid" id="A0A286UAD9"/>
<dbReference type="AlphaFoldDB" id="A0A286UAD9"/>
<gene>
    <name evidence="2" type="ORF">PNOK_0815000</name>
</gene>
<evidence type="ECO:0000256" key="1">
    <source>
        <dbReference type="SAM" id="SignalP"/>
    </source>
</evidence>
<organism evidence="2 3">
    <name type="scientific">Pyrrhoderma noxium</name>
    <dbReference type="NCBI Taxonomy" id="2282107"/>
    <lineage>
        <taxon>Eukaryota</taxon>
        <taxon>Fungi</taxon>
        <taxon>Dikarya</taxon>
        <taxon>Basidiomycota</taxon>
        <taxon>Agaricomycotina</taxon>
        <taxon>Agaricomycetes</taxon>
        <taxon>Hymenochaetales</taxon>
        <taxon>Hymenochaetaceae</taxon>
        <taxon>Pyrrhoderma</taxon>
    </lineage>
</organism>
<keyword evidence="3" id="KW-1185">Reference proteome</keyword>
<keyword evidence="1" id="KW-0732">Signal</keyword>
<protein>
    <submittedName>
        <fullName evidence="2">Uncharacterized protein</fullName>
    </submittedName>
</protein>
<feature type="chain" id="PRO_5013951222" evidence="1">
    <location>
        <begin position="22"/>
        <end position="213"/>
    </location>
</feature>